<reference evidence="2 3" key="1">
    <citation type="submission" date="2013-11" db="EMBL/GenBank/DDBJ databases">
        <title>The Genome Sequence of Phytophthora parasitica P1569.</title>
        <authorList>
            <consortium name="The Broad Institute Genomics Platform"/>
            <person name="Russ C."/>
            <person name="Tyler B."/>
            <person name="Panabieres F."/>
            <person name="Shan W."/>
            <person name="Tripathy S."/>
            <person name="Grunwald N."/>
            <person name="Machado M."/>
            <person name="Johnson C.S."/>
            <person name="Arredondo F."/>
            <person name="Hong C."/>
            <person name="Coffey M."/>
            <person name="Young S.K."/>
            <person name="Zeng Q."/>
            <person name="Gargeya S."/>
            <person name="Fitzgerald M."/>
            <person name="Abouelleil A."/>
            <person name="Alvarado L."/>
            <person name="Chapman S.B."/>
            <person name="Gainer-Dewar J."/>
            <person name="Goldberg J."/>
            <person name="Griggs A."/>
            <person name="Gujja S."/>
            <person name="Hansen M."/>
            <person name="Howarth C."/>
            <person name="Imamovic A."/>
            <person name="Ireland A."/>
            <person name="Larimer J."/>
            <person name="McCowan C."/>
            <person name="Murphy C."/>
            <person name="Pearson M."/>
            <person name="Poon T.W."/>
            <person name="Priest M."/>
            <person name="Roberts A."/>
            <person name="Saif S."/>
            <person name="Shea T."/>
            <person name="Sykes S."/>
            <person name="Wortman J."/>
            <person name="Nusbaum C."/>
            <person name="Birren B."/>
        </authorList>
    </citation>
    <scope>NUCLEOTIDE SEQUENCE [LARGE SCALE GENOMIC DNA]</scope>
    <source>
        <strain evidence="2 3">P1569</strain>
    </source>
</reference>
<dbReference type="EMBL" id="ANIZ01002860">
    <property type="protein sequence ID" value="ETI37820.1"/>
    <property type="molecule type" value="Genomic_DNA"/>
</dbReference>
<name>V9EF32_PHYNI</name>
<gene>
    <name evidence="2" type="ORF">F443_16315</name>
</gene>
<feature type="region of interest" description="Disordered" evidence="1">
    <location>
        <begin position="1"/>
        <end position="33"/>
    </location>
</feature>
<dbReference type="HOGENOM" id="CLU_2710233_0_0_1"/>
<evidence type="ECO:0000256" key="1">
    <source>
        <dbReference type="SAM" id="MobiDB-lite"/>
    </source>
</evidence>
<evidence type="ECO:0000313" key="3">
    <source>
        <dbReference type="Proteomes" id="UP000018721"/>
    </source>
</evidence>
<sequence>MESRPRPGQDDTGGTRSRHEDDFGRRPSGMFARGPDVSIRLLLDSNLAGPLLMRHHSGLVIRRDSINEEIPRK</sequence>
<dbReference type="Proteomes" id="UP000018721">
    <property type="component" value="Unassembled WGS sequence"/>
</dbReference>
<organism evidence="2 3">
    <name type="scientific">Phytophthora nicotianae P1569</name>
    <dbReference type="NCBI Taxonomy" id="1317065"/>
    <lineage>
        <taxon>Eukaryota</taxon>
        <taxon>Sar</taxon>
        <taxon>Stramenopiles</taxon>
        <taxon>Oomycota</taxon>
        <taxon>Peronosporomycetes</taxon>
        <taxon>Peronosporales</taxon>
        <taxon>Peronosporaceae</taxon>
        <taxon>Phytophthora</taxon>
    </lineage>
</organism>
<accession>V9EF32</accession>
<proteinExistence type="predicted"/>
<protein>
    <submittedName>
        <fullName evidence="2">Uncharacterized protein</fullName>
    </submittedName>
</protein>
<dbReference type="AlphaFoldDB" id="V9EF32"/>
<keyword evidence="3" id="KW-1185">Reference proteome</keyword>
<evidence type="ECO:0000313" key="2">
    <source>
        <dbReference type="EMBL" id="ETI37820.1"/>
    </source>
</evidence>
<comment type="caution">
    <text evidence="2">The sequence shown here is derived from an EMBL/GenBank/DDBJ whole genome shotgun (WGS) entry which is preliminary data.</text>
</comment>